<feature type="domain" description="KOW" evidence="2">
    <location>
        <begin position="812"/>
        <end position="839"/>
    </location>
</feature>
<dbReference type="InterPro" id="IPR034154">
    <property type="entry name" value="TOPRIM_DnaG/twinkle"/>
</dbReference>
<protein>
    <submittedName>
        <fullName evidence="3">Virulence-associated E family protein</fullName>
    </submittedName>
</protein>
<evidence type="ECO:0000313" key="4">
    <source>
        <dbReference type="Proteomes" id="UP000017127"/>
    </source>
</evidence>
<organism evidence="3 4">
    <name type="scientific">Lyngbya aestuarii BL J</name>
    <dbReference type="NCBI Taxonomy" id="1348334"/>
    <lineage>
        <taxon>Bacteria</taxon>
        <taxon>Bacillati</taxon>
        <taxon>Cyanobacteriota</taxon>
        <taxon>Cyanophyceae</taxon>
        <taxon>Oscillatoriophycideae</taxon>
        <taxon>Oscillatoriales</taxon>
        <taxon>Microcoleaceae</taxon>
        <taxon>Lyngbya</taxon>
    </lineage>
</organism>
<gene>
    <name evidence="3" type="ORF">M595_2767</name>
</gene>
<feature type="region of interest" description="Disordered" evidence="1">
    <location>
        <begin position="283"/>
        <end position="307"/>
    </location>
</feature>
<proteinExistence type="predicted"/>
<dbReference type="Gene3D" id="3.40.1360.10">
    <property type="match status" value="1"/>
</dbReference>
<dbReference type="Pfam" id="PF05272">
    <property type="entry name" value="VapE-like_dom"/>
    <property type="match status" value="1"/>
</dbReference>
<dbReference type="PANTHER" id="PTHR34985:SF1">
    <property type="entry name" value="SLR0554 PROTEIN"/>
    <property type="match status" value="1"/>
</dbReference>
<name>U7QLA3_9CYAN</name>
<dbReference type="OrthoDB" id="9763644at2"/>
<evidence type="ECO:0000259" key="2">
    <source>
        <dbReference type="SMART" id="SM00739"/>
    </source>
</evidence>
<feature type="compositionally biased region" description="Polar residues" evidence="1">
    <location>
        <begin position="283"/>
        <end position="301"/>
    </location>
</feature>
<sequence length="870" mass="99070">MVMIASEQLKHATKDNPCPHCGKTDWCYSLGDLTVCKRGFDPATGWIRTSKTDKEGDHFYAIERPDSSFTRNGYSSRPSSPPKPPTIELARLPQQPKPLQSEAKGSKVITTYPYGPEHQIKRVEAFEGGQRTGKQIYQYHLEDDKMVPGKGDLPWNAYRIDEAIRYGKGKGVLIVEGEKCVEAARQNQIAAITWQGSNWTVDQMTADLLKLKIAGVSFVAHEYDHDDAGTKKAEKIVEAGKRADFPIYLIDPVELWSEMPEKGDIADWVEQVELTPDQRVKQLQKTAKLQTPQQPETQPVSPQVKRAKDNKAIKIEMERDRARQIIGNQLRFNERSKELELFIEDLGVQGERFELDFLESNLSKHFGITIDTKDKTAEGIVRGIAEENGYDPVRDYLEQCAQQHSDTSILDNLAEVLFGASEPIAQAMLKKTLIAGVARTYDPGCKCDTATVLYSPKQGIGKSTTWKTLFGEEHYCEDVGDISNKDEVTKMRRGWGCELSEIARITRKKDADKVKQFLSTSIDWMRDPYGRSLQKNKRRGIIVGTTNSDDFLQDRTGNRRFEVIEVQKPVDIKWLAKHRDQIWAAAVHLYKQGKTWWLTREEEGQSRDINQGFMDALPFEDEILEIVSGKDKAATQQIVDSLVQRHGIKADTSRDRKDLELTIKKVLQQNGWIKPKSGRVTIDGKQYRGYERLDSPQDNSKDKRQEPSRGVVYAETTISKESQSSLDGQTVKTDISQANKIPDTQPSSEPITKQIKDDLRDSLTFSKRVSEKEFFSRFPDHPDEVEAVIKQIENLGRIYRKAGYIYSLSPRKFKPGDEVFVTEGDHKSYWGVIERHNGLSPDQMHSYIVELDIGISKEPRIYYENQLRKA</sequence>
<dbReference type="PANTHER" id="PTHR34985">
    <property type="entry name" value="SLR0554 PROTEIN"/>
    <property type="match status" value="1"/>
</dbReference>
<dbReference type="InterPro" id="IPR007936">
    <property type="entry name" value="VapE-like_dom"/>
</dbReference>
<feature type="region of interest" description="Disordered" evidence="1">
    <location>
        <begin position="688"/>
        <end position="710"/>
    </location>
</feature>
<dbReference type="RefSeq" id="WP_023066534.1">
    <property type="nucleotide sequence ID" value="NZ_AUZM01000024.1"/>
</dbReference>
<dbReference type="SMART" id="SM00739">
    <property type="entry name" value="KOW"/>
    <property type="match status" value="1"/>
</dbReference>
<comment type="caution">
    <text evidence="3">The sequence shown here is derived from an EMBL/GenBank/DDBJ whole genome shotgun (WGS) entry which is preliminary data.</text>
</comment>
<dbReference type="InterPro" id="IPR005824">
    <property type="entry name" value="KOW"/>
</dbReference>
<feature type="region of interest" description="Disordered" evidence="1">
    <location>
        <begin position="66"/>
        <end position="85"/>
    </location>
</feature>
<keyword evidence="4" id="KW-1185">Reference proteome</keyword>
<evidence type="ECO:0000313" key="3">
    <source>
        <dbReference type="EMBL" id="ERT07201.1"/>
    </source>
</evidence>
<dbReference type="Proteomes" id="UP000017127">
    <property type="component" value="Unassembled WGS sequence"/>
</dbReference>
<evidence type="ECO:0000256" key="1">
    <source>
        <dbReference type="SAM" id="MobiDB-lite"/>
    </source>
</evidence>
<reference evidence="3 4" key="1">
    <citation type="journal article" date="2013" name="Front. Microbiol.">
        <title>Comparative genomic analyses of the cyanobacterium, Lyngbya aestuarii BL J, a powerful hydrogen producer.</title>
        <authorList>
            <person name="Kothari A."/>
            <person name="Vaughn M."/>
            <person name="Garcia-Pichel F."/>
        </authorList>
    </citation>
    <scope>NUCLEOTIDE SEQUENCE [LARGE SCALE GENOMIC DNA]</scope>
    <source>
        <strain evidence="3 4">BL J</strain>
    </source>
</reference>
<dbReference type="EMBL" id="AUZM01000024">
    <property type="protein sequence ID" value="ERT07201.1"/>
    <property type="molecule type" value="Genomic_DNA"/>
</dbReference>
<dbReference type="CDD" id="cd01029">
    <property type="entry name" value="TOPRIM_primases"/>
    <property type="match status" value="1"/>
</dbReference>
<dbReference type="AlphaFoldDB" id="U7QLA3"/>
<feature type="compositionally biased region" description="Basic and acidic residues" evidence="1">
    <location>
        <begin position="688"/>
        <end position="707"/>
    </location>
</feature>
<accession>U7QLA3</accession>